<protein>
    <submittedName>
        <fullName evidence="1">Uncharacterized protein</fullName>
    </submittedName>
</protein>
<dbReference type="Proteomes" id="UP001066276">
    <property type="component" value="Chromosome 4_1"/>
</dbReference>
<evidence type="ECO:0000313" key="2">
    <source>
        <dbReference type="EMBL" id="KAJ1169004.1"/>
    </source>
</evidence>
<dbReference type="AlphaFoldDB" id="A0AAV7SYD9"/>
<name>A0AAV7SYD9_PLEWA</name>
<evidence type="ECO:0000313" key="4">
    <source>
        <dbReference type="Proteomes" id="UP001066276"/>
    </source>
</evidence>
<sequence length="114" mass="12663">MITAAARFSNHHNAVHVCKGRPPSRPPPAPATVLCLRLLLFLRLECYSLNSSVLFPWQPPYPLESCVSALTCFCHHKRLVPVVSACFQATTRVYPKLVRLCSGMSNQCSRVIIA</sequence>
<keyword evidence="4" id="KW-1185">Reference proteome</keyword>
<gene>
    <name evidence="1" type="ORF">NDU88_000910</name>
    <name evidence="2" type="ORF">NDU88_000913</name>
    <name evidence="3" type="ORF">NDU88_000916</name>
</gene>
<dbReference type="EMBL" id="JANPWB010000007">
    <property type="protein sequence ID" value="KAJ1169004.1"/>
    <property type="molecule type" value="Genomic_DNA"/>
</dbReference>
<proteinExistence type="predicted"/>
<dbReference type="EMBL" id="JANPWB010000007">
    <property type="protein sequence ID" value="KAJ1169001.1"/>
    <property type="molecule type" value="Genomic_DNA"/>
</dbReference>
<organism evidence="1 4">
    <name type="scientific">Pleurodeles waltl</name>
    <name type="common">Iberian ribbed newt</name>
    <dbReference type="NCBI Taxonomy" id="8319"/>
    <lineage>
        <taxon>Eukaryota</taxon>
        <taxon>Metazoa</taxon>
        <taxon>Chordata</taxon>
        <taxon>Craniata</taxon>
        <taxon>Vertebrata</taxon>
        <taxon>Euteleostomi</taxon>
        <taxon>Amphibia</taxon>
        <taxon>Batrachia</taxon>
        <taxon>Caudata</taxon>
        <taxon>Salamandroidea</taxon>
        <taxon>Salamandridae</taxon>
        <taxon>Pleurodelinae</taxon>
        <taxon>Pleurodeles</taxon>
    </lineage>
</organism>
<reference evidence="1" key="1">
    <citation type="journal article" date="2022" name="bioRxiv">
        <title>Sequencing and chromosome-scale assembly of the giantPleurodeles waltlgenome.</title>
        <authorList>
            <person name="Brown T."/>
            <person name="Elewa A."/>
            <person name="Iarovenko S."/>
            <person name="Subramanian E."/>
            <person name="Araus A.J."/>
            <person name="Petzold A."/>
            <person name="Susuki M."/>
            <person name="Suzuki K.-i.T."/>
            <person name="Hayashi T."/>
            <person name="Toyoda A."/>
            <person name="Oliveira C."/>
            <person name="Osipova E."/>
            <person name="Leigh N.D."/>
            <person name="Simon A."/>
            <person name="Yun M.H."/>
        </authorList>
    </citation>
    <scope>NUCLEOTIDE SEQUENCE</scope>
    <source>
        <strain evidence="1">20211129_DDA</strain>
        <tissue evidence="1">Liver</tissue>
    </source>
</reference>
<evidence type="ECO:0000313" key="3">
    <source>
        <dbReference type="EMBL" id="KAJ1169007.1"/>
    </source>
</evidence>
<accession>A0AAV7SYD9</accession>
<evidence type="ECO:0000313" key="1">
    <source>
        <dbReference type="EMBL" id="KAJ1169001.1"/>
    </source>
</evidence>
<dbReference type="EMBL" id="JANPWB010000007">
    <property type="protein sequence ID" value="KAJ1169007.1"/>
    <property type="molecule type" value="Genomic_DNA"/>
</dbReference>
<comment type="caution">
    <text evidence="1">The sequence shown here is derived from an EMBL/GenBank/DDBJ whole genome shotgun (WGS) entry which is preliminary data.</text>
</comment>